<organism evidence="3 4">
    <name type="scientific">Bryocella elongata</name>
    <dbReference type="NCBI Taxonomy" id="863522"/>
    <lineage>
        <taxon>Bacteria</taxon>
        <taxon>Pseudomonadati</taxon>
        <taxon>Acidobacteriota</taxon>
        <taxon>Terriglobia</taxon>
        <taxon>Terriglobales</taxon>
        <taxon>Acidobacteriaceae</taxon>
        <taxon>Bryocella</taxon>
    </lineage>
</organism>
<dbReference type="GO" id="GO:0005737">
    <property type="term" value="C:cytoplasm"/>
    <property type="evidence" value="ECO:0007669"/>
    <property type="project" value="UniProtKB-SubCell"/>
</dbReference>
<dbReference type="PANTHER" id="PTHR30135">
    <property type="entry name" value="UNCHARACTERIZED PROTEIN YVCK-RELATED"/>
    <property type="match status" value="1"/>
</dbReference>
<dbReference type="GO" id="GO:0008360">
    <property type="term" value="P:regulation of cell shape"/>
    <property type="evidence" value="ECO:0007669"/>
    <property type="project" value="UniProtKB-UniRule"/>
</dbReference>
<keyword evidence="1 2" id="KW-0963">Cytoplasm</keyword>
<sequence length="406" mass="43382">MIRFREPPSPGPAACVRRNRVAGAGSCVNIRPGPLAYTETMPEPSPHPLRVVAIGGGTGLSTLLRGLKRYVSVPGASTAQASFERRHYPSAPHAPDRRVTEGACPTPPCLIGELSAIVTVTDDGGSSGRLREDLNMLPPGDVRNCIVALSEDEHLLSRLFQYRFQHGDLEGHSFGNLFLAALSGITGDFAQAVHTSSQILAARGRIYPSTTSNATLAARMDDGTVVHGETRITKSKRSIVELMLEPADAQPLPETLEAIAAADLITLGPGSLYTSLITNLLVGGISDALQASAATRVYICNLMTQANESLGLSASQHIERIFDHAGGRIFDYALINTAPILPATLEQYAREGQTPIDADLERVRALGVEPITGNFLHEGEVLRHGYDKVAAKLMTLALEARDRTSI</sequence>
<evidence type="ECO:0000256" key="2">
    <source>
        <dbReference type="HAMAP-Rule" id="MF_00973"/>
    </source>
</evidence>
<dbReference type="InterPro" id="IPR002882">
    <property type="entry name" value="CofD"/>
</dbReference>
<gene>
    <name evidence="3" type="ORF">SAMN05421819_3517</name>
</gene>
<dbReference type="HAMAP" id="MF_00973">
    <property type="entry name" value="Gluconeogen_factor"/>
    <property type="match status" value="1"/>
</dbReference>
<dbReference type="InterPro" id="IPR010119">
    <property type="entry name" value="Gluconeogen_factor"/>
</dbReference>
<dbReference type="PANTHER" id="PTHR30135:SF3">
    <property type="entry name" value="GLUCONEOGENESIS FACTOR-RELATED"/>
    <property type="match status" value="1"/>
</dbReference>
<name>A0A1H6B5P6_9BACT</name>
<accession>A0A1H6B5P6</accession>
<dbReference type="Proteomes" id="UP000236728">
    <property type="component" value="Unassembled WGS sequence"/>
</dbReference>
<dbReference type="GO" id="GO:0043743">
    <property type="term" value="F:LPPG:FO 2-phospho-L-lactate transferase activity"/>
    <property type="evidence" value="ECO:0007669"/>
    <property type="project" value="InterPro"/>
</dbReference>
<proteinExistence type="inferred from homology"/>
<protein>
    <recommendedName>
        <fullName evidence="2">Putative gluconeogenesis factor</fullName>
    </recommendedName>
</protein>
<dbReference type="InterPro" id="IPR038136">
    <property type="entry name" value="CofD-like_dom_sf"/>
</dbReference>
<comment type="function">
    <text evidence="2">Required for morphogenesis under gluconeogenic growth conditions.</text>
</comment>
<evidence type="ECO:0000313" key="4">
    <source>
        <dbReference type="Proteomes" id="UP000236728"/>
    </source>
</evidence>
<dbReference type="SUPFAM" id="SSF142338">
    <property type="entry name" value="CofD-like"/>
    <property type="match status" value="1"/>
</dbReference>
<evidence type="ECO:0000313" key="3">
    <source>
        <dbReference type="EMBL" id="SEG55715.1"/>
    </source>
</evidence>
<dbReference type="AlphaFoldDB" id="A0A1H6B5P6"/>
<evidence type="ECO:0000256" key="1">
    <source>
        <dbReference type="ARBA" id="ARBA00022490"/>
    </source>
</evidence>
<dbReference type="Gene3D" id="3.40.50.10680">
    <property type="entry name" value="CofD-like domains"/>
    <property type="match status" value="1"/>
</dbReference>
<dbReference type="Pfam" id="PF01933">
    <property type="entry name" value="CofD"/>
    <property type="match status" value="1"/>
</dbReference>
<comment type="subcellular location">
    <subcellularLocation>
        <location evidence="2">Cytoplasm</location>
    </subcellularLocation>
</comment>
<comment type="similarity">
    <text evidence="2">Belongs to the gluconeogenesis factor family.</text>
</comment>
<dbReference type="EMBL" id="FNVA01000006">
    <property type="protein sequence ID" value="SEG55715.1"/>
    <property type="molecule type" value="Genomic_DNA"/>
</dbReference>
<dbReference type="CDD" id="cd07187">
    <property type="entry name" value="YvcK_like"/>
    <property type="match status" value="1"/>
</dbReference>
<reference evidence="3 4" key="1">
    <citation type="submission" date="2016-10" db="EMBL/GenBank/DDBJ databases">
        <authorList>
            <person name="de Groot N.N."/>
        </authorList>
    </citation>
    <scope>NUCLEOTIDE SEQUENCE [LARGE SCALE GENOMIC DNA]</scope>
    <source>
        <strain evidence="3 4">DSM 22489</strain>
    </source>
</reference>
<dbReference type="NCBIfam" id="TIGR01826">
    <property type="entry name" value="CofD_related"/>
    <property type="match status" value="1"/>
</dbReference>
<keyword evidence="4" id="KW-1185">Reference proteome</keyword>